<feature type="active site" description="Nucleophile" evidence="1">
    <location>
        <position position="92"/>
    </location>
</feature>
<feature type="active site" description="Charge relay system" evidence="1">
    <location>
        <position position="192"/>
    </location>
</feature>
<dbReference type="InterPro" id="IPR029058">
    <property type="entry name" value="AB_hydrolase_fold"/>
</dbReference>
<comment type="caution">
    <text evidence="3">The sequence shown here is derived from an EMBL/GenBank/DDBJ whole genome shotgun (WGS) entry which is preliminary data.</text>
</comment>
<organism evidence="3 4">
    <name type="scientific">Acidaminococcus intestini</name>
    <dbReference type="NCBI Taxonomy" id="187327"/>
    <lineage>
        <taxon>Bacteria</taxon>
        <taxon>Bacillati</taxon>
        <taxon>Bacillota</taxon>
        <taxon>Negativicutes</taxon>
        <taxon>Acidaminococcales</taxon>
        <taxon>Acidaminococcaceae</taxon>
        <taxon>Acidaminococcus</taxon>
    </lineage>
</organism>
<feature type="domain" description="Serine aminopeptidase S33" evidence="2">
    <location>
        <begin position="15"/>
        <end position="225"/>
    </location>
</feature>
<reference evidence="3" key="1">
    <citation type="submission" date="2021-02" db="EMBL/GenBank/DDBJ databases">
        <title>Infant gut strain persistence is associated with maternal origin, phylogeny, and functional potential including surface adhesion and iron acquisition.</title>
        <authorList>
            <person name="Lou Y.C."/>
        </authorList>
    </citation>
    <scope>NUCLEOTIDE SEQUENCE</scope>
    <source>
        <strain evidence="3">L3_106_000M1_dasL3_106_000M1_concoct_15</strain>
    </source>
</reference>
<dbReference type="GO" id="GO:0052689">
    <property type="term" value="F:carboxylic ester hydrolase activity"/>
    <property type="evidence" value="ECO:0007669"/>
    <property type="project" value="InterPro"/>
</dbReference>
<name>A0A943EGB8_9FIRM</name>
<keyword evidence="3" id="KW-0378">Hydrolase</keyword>
<gene>
    <name evidence="3" type="ORF">KHX13_04630</name>
</gene>
<dbReference type="SUPFAM" id="SSF53474">
    <property type="entry name" value="alpha/beta-Hydrolases"/>
    <property type="match status" value="1"/>
</dbReference>
<dbReference type="PIRSF" id="PIRSF017388">
    <property type="entry name" value="Esterase_lipase"/>
    <property type="match status" value="1"/>
</dbReference>
<proteinExistence type="predicted"/>
<sequence length="245" mass="27607">MLQGAEPYRFPGTNDTAVLLIHGYTGSPSELRELGERLHYKGYTVQGLLLNGHGTNPEDLDGVTYEKWTQSVKSAASALKETYSKVILVGMSMGGLLALDCASTVPVDGVIVISTPIYLFDWRSHFLWLAEKVTRSIPKRPRHIDAPARYDVAYHEMPLSGVREFLRLLSTVKKRTLCHVTAPLLIIQSEADRTVRPQSAQYIYEHSASPLKRLEMLPQGKHVLTLYKERGLVYQKIDRFLEALQ</sequence>
<protein>
    <submittedName>
        <fullName evidence="3">Alpha/beta fold hydrolase</fullName>
    </submittedName>
</protein>
<dbReference type="Gene3D" id="3.40.50.1820">
    <property type="entry name" value="alpha/beta hydrolase"/>
    <property type="match status" value="1"/>
</dbReference>
<evidence type="ECO:0000313" key="4">
    <source>
        <dbReference type="Proteomes" id="UP000754226"/>
    </source>
</evidence>
<accession>A0A943EGB8</accession>
<dbReference type="InterPro" id="IPR051044">
    <property type="entry name" value="MAG_DAG_Lipase"/>
</dbReference>
<dbReference type="InterPro" id="IPR022742">
    <property type="entry name" value="Hydrolase_4"/>
</dbReference>
<evidence type="ECO:0000256" key="1">
    <source>
        <dbReference type="PIRSR" id="PIRSR017388-1"/>
    </source>
</evidence>
<dbReference type="Pfam" id="PF12146">
    <property type="entry name" value="Hydrolase_4"/>
    <property type="match status" value="1"/>
</dbReference>
<evidence type="ECO:0000313" key="3">
    <source>
        <dbReference type="EMBL" id="MBS5519601.1"/>
    </source>
</evidence>
<dbReference type="PANTHER" id="PTHR11614">
    <property type="entry name" value="PHOSPHOLIPASE-RELATED"/>
    <property type="match status" value="1"/>
</dbReference>
<dbReference type="AlphaFoldDB" id="A0A943EGB8"/>
<dbReference type="Proteomes" id="UP000754226">
    <property type="component" value="Unassembled WGS sequence"/>
</dbReference>
<feature type="active site" description="Charge relay system" evidence="1">
    <location>
        <position position="222"/>
    </location>
</feature>
<evidence type="ECO:0000259" key="2">
    <source>
        <dbReference type="Pfam" id="PF12146"/>
    </source>
</evidence>
<dbReference type="EMBL" id="JAGZCZ010000005">
    <property type="protein sequence ID" value="MBS5519601.1"/>
    <property type="molecule type" value="Genomic_DNA"/>
</dbReference>
<dbReference type="InterPro" id="IPR012354">
    <property type="entry name" value="Esterase_lipase"/>
</dbReference>